<name>A0A7J6Y2H6_TRYCR</name>
<dbReference type="EMBL" id="JABDHM010000044">
    <property type="protein sequence ID" value="KAF5220899.1"/>
    <property type="molecule type" value="Genomic_DNA"/>
</dbReference>
<accession>A0A7J6Y2H6</accession>
<keyword evidence="3" id="KW-0472">Membrane</keyword>
<feature type="transmembrane region" description="Helical" evidence="3">
    <location>
        <begin position="12"/>
        <end position="31"/>
    </location>
</feature>
<dbReference type="InterPro" id="IPR003737">
    <property type="entry name" value="GlcNAc_PI_deacetylase-related"/>
</dbReference>
<dbReference type="Proteomes" id="UP000583944">
    <property type="component" value="Unassembled WGS sequence"/>
</dbReference>
<keyword evidence="3" id="KW-1133">Transmembrane helix</keyword>
<evidence type="ECO:0000256" key="1">
    <source>
        <dbReference type="ARBA" id="ARBA00006066"/>
    </source>
</evidence>
<gene>
    <name evidence="4" type="ORF">ECC02_006059</name>
</gene>
<comment type="similarity">
    <text evidence="1">Belongs to the PIGL family.</text>
</comment>
<comment type="caution">
    <text evidence="4">The sequence shown here is derived from an EMBL/GenBank/DDBJ whole genome shotgun (WGS) entry which is preliminary data.</text>
</comment>
<proteinExistence type="inferred from homology"/>
<dbReference type="GO" id="GO:0016020">
    <property type="term" value="C:membrane"/>
    <property type="evidence" value="ECO:0007669"/>
    <property type="project" value="GOC"/>
</dbReference>
<dbReference type="InterPro" id="IPR024078">
    <property type="entry name" value="LmbE-like_dom_sf"/>
</dbReference>
<dbReference type="VEuPathDB" id="TriTrypDB:ECC02_006059"/>
<dbReference type="PANTHER" id="PTHR12993:SF11">
    <property type="entry name" value="N-ACETYLGLUCOSAMINYL-PHOSPHATIDYLINOSITOL DE-N-ACETYLASE"/>
    <property type="match status" value="1"/>
</dbReference>
<evidence type="ECO:0000256" key="2">
    <source>
        <dbReference type="ARBA" id="ARBA00012176"/>
    </source>
</evidence>
<evidence type="ECO:0000313" key="4">
    <source>
        <dbReference type="EMBL" id="KAF5220899.1"/>
    </source>
</evidence>
<dbReference type="AlphaFoldDB" id="A0A7J6Y2H6"/>
<dbReference type="GO" id="GO:0005783">
    <property type="term" value="C:endoplasmic reticulum"/>
    <property type="evidence" value="ECO:0007669"/>
    <property type="project" value="TreeGrafter"/>
</dbReference>
<dbReference type="Gene3D" id="3.40.50.10320">
    <property type="entry name" value="LmbE-like"/>
    <property type="match status" value="1"/>
</dbReference>
<organism evidence="4 5">
    <name type="scientific">Trypanosoma cruzi</name>
    <dbReference type="NCBI Taxonomy" id="5693"/>
    <lineage>
        <taxon>Eukaryota</taxon>
        <taxon>Discoba</taxon>
        <taxon>Euglenozoa</taxon>
        <taxon>Kinetoplastea</taxon>
        <taxon>Metakinetoplastina</taxon>
        <taxon>Trypanosomatida</taxon>
        <taxon>Trypanosomatidae</taxon>
        <taxon>Trypanosoma</taxon>
        <taxon>Schizotrypanum</taxon>
    </lineage>
</organism>
<protein>
    <recommendedName>
        <fullName evidence="2">N-acetylglucosaminylphosphatidylinositol deacetylase</fullName>
        <ecNumber evidence="2">3.5.1.89</ecNumber>
    </recommendedName>
</protein>
<evidence type="ECO:0000256" key="3">
    <source>
        <dbReference type="SAM" id="Phobius"/>
    </source>
</evidence>
<dbReference type="EC" id="3.5.1.89" evidence="2"/>
<dbReference type="VEuPathDB" id="TriTrypDB:BCY84_01303"/>
<sequence length="291" mass="33534">MKSSSGIGSFVRGTFFFLFFFFFVCLFVCLFEESPKWRFMSVFFVVTFLALILAVLLQWQRRSAALRPRILGDVLLVFAHPDDEAMFFSPMLEHLRRYDVKVHFLCLSNGNYEGLGALREKELGLSAQFMGVHRNNLKIVNHPALQDGMNKIWDAGLIRQEVLLYLQKARNVRTVVTFDQWGVSHHPNHIATHNGVSLVKENMPPGIVFLSLRTRSLLGKYSGVLAAVQYMTNFGLLGHKHRFVFLVPPTSFLTSFLAMRLHRSQLVWFRYLFLAFSSYTYVNELEVLKAP</sequence>
<dbReference type="GO" id="GO:0000225">
    <property type="term" value="F:N-acetylglucosaminylphosphatidylinositol deacetylase activity"/>
    <property type="evidence" value="ECO:0007669"/>
    <property type="project" value="UniProtKB-EC"/>
</dbReference>
<dbReference type="PANTHER" id="PTHR12993">
    <property type="entry name" value="N-ACETYLGLUCOSAMINYL-PHOSPHATIDYLINOSITOL DE-N-ACETYLASE-RELATED"/>
    <property type="match status" value="1"/>
</dbReference>
<reference evidence="4 5" key="1">
    <citation type="journal article" date="2019" name="Genome Biol. Evol.">
        <title>Nanopore Sequencing Significantly Improves Genome Assembly of the Protozoan Parasite Trypanosoma cruzi.</title>
        <authorList>
            <person name="Diaz-Viraque F."/>
            <person name="Pita S."/>
            <person name="Greif G."/>
            <person name="de Souza R.C.M."/>
            <person name="Iraola G."/>
            <person name="Robello C."/>
        </authorList>
    </citation>
    <scope>NUCLEOTIDE SEQUENCE [LARGE SCALE GENOMIC DNA]</scope>
    <source>
        <strain evidence="4 5">Berenice</strain>
    </source>
</reference>
<dbReference type="UniPathway" id="UPA00196"/>
<dbReference type="SUPFAM" id="SSF102588">
    <property type="entry name" value="LmbE-like"/>
    <property type="match status" value="1"/>
</dbReference>
<dbReference type="Pfam" id="PF02585">
    <property type="entry name" value="PIG-L"/>
    <property type="match status" value="1"/>
</dbReference>
<dbReference type="GO" id="GO:0006506">
    <property type="term" value="P:GPI anchor biosynthetic process"/>
    <property type="evidence" value="ECO:0007669"/>
    <property type="project" value="UniProtKB-UniPathway"/>
</dbReference>
<evidence type="ECO:0000313" key="5">
    <source>
        <dbReference type="Proteomes" id="UP000583944"/>
    </source>
</evidence>
<feature type="transmembrane region" description="Helical" evidence="3">
    <location>
        <begin position="37"/>
        <end position="59"/>
    </location>
</feature>
<keyword evidence="3" id="KW-0812">Transmembrane</keyword>